<dbReference type="Gene3D" id="3.10.129.10">
    <property type="entry name" value="Hotdog Thioesterase"/>
    <property type="match status" value="1"/>
</dbReference>
<dbReference type="InterPro" id="IPR052061">
    <property type="entry name" value="PTE-AB_protein"/>
</dbReference>
<dbReference type="VEuPathDB" id="FungiDB:GVI51_F08701"/>
<evidence type="ECO:0000256" key="1">
    <source>
        <dbReference type="SAM" id="Phobius"/>
    </source>
</evidence>
<dbReference type="PhylomeDB" id="A0A0W0CE83"/>
<dbReference type="PANTHER" id="PTHR47260">
    <property type="entry name" value="UPF0644 PROTEIN PB2B4.06"/>
    <property type="match status" value="1"/>
</dbReference>
<dbReference type="OMA" id="IYHLGMK"/>
<feature type="transmembrane region" description="Helical" evidence="1">
    <location>
        <begin position="45"/>
        <end position="62"/>
    </location>
</feature>
<proteinExistence type="predicted"/>
<dbReference type="VEuPathDB" id="FungiDB:GWK60_F08657"/>
<dbReference type="VEuPathDB" id="FungiDB:B1J91_F09163g"/>
<dbReference type="SUPFAM" id="SSF54637">
    <property type="entry name" value="Thioesterase/thiol ester dehydrase-isomerase"/>
    <property type="match status" value="1"/>
</dbReference>
<dbReference type="InterPro" id="IPR029069">
    <property type="entry name" value="HotDog_dom_sf"/>
</dbReference>
<dbReference type="VEuPathDB" id="FungiDB:CAGL0F09163g"/>
<gene>
    <name evidence="2" type="ORF">AO440_001486</name>
</gene>
<dbReference type="PANTHER" id="PTHR47260:SF1">
    <property type="entry name" value="UPF0644 PROTEIN PB2B4.06"/>
    <property type="match status" value="1"/>
</dbReference>
<name>A0A0W0CE83_CANGB</name>
<accession>A0A0W0CE83</accession>
<organism evidence="2 3">
    <name type="scientific">Candida glabrata</name>
    <name type="common">Yeast</name>
    <name type="synonym">Torulopsis glabrata</name>
    <dbReference type="NCBI Taxonomy" id="5478"/>
    <lineage>
        <taxon>Eukaryota</taxon>
        <taxon>Fungi</taxon>
        <taxon>Dikarya</taxon>
        <taxon>Ascomycota</taxon>
        <taxon>Saccharomycotina</taxon>
        <taxon>Saccharomycetes</taxon>
        <taxon>Saccharomycetales</taxon>
        <taxon>Saccharomycetaceae</taxon>
        <taxon>Nakaseomyces</taxon>
    </lineage>
</organism>
<evidence type="ECO:0000313" key="3">
    <source>
        <dbReference type="Proteomes" id="UP000054886"/>
    </source>
</evidence>
<keyword evidence="1" id="KW-1133">Transmembrane helix</keyword>
<protein>
    <submittedName>
        <fullName evidence="2">Putative mitochondrial membrane protein FMP10</fullName>
    </submittedName>
</protein>
<evidence type="ECO:0000313" key="2">
    <source>
        <dbReference type="EMBL" id="KTA95743.1"/>
    </source>
</evidence>
<comment type="caution">
    <text evidence="2">The sequence shown here is derived from an EMBL/GenBank/DDBJ whole genome shotgun (WGS) entry which is preliminary data.</text>
</comment>
<dbReference type="Proteomes" id="UP000054886">
    <property type="component" value="Unassembled WGS sequence"/>
</dbReference>
<dbReference type="AlphaFoldDB" id="A0A0W0CE83"/>
<keyword evidence="1" id="KW-0812">Transmembrane</keyword>
<reference evidence="2 3" key="1">
    <citation type="submission" date="2015-10" db="EMBL/GenBank/DDBJ databases">
        <title>Draft genomes sequences of Candida glabrata isolates 1A, 1B, 2A, 2B, 3A and 3B.</title>
        <authorList>
            <person name="Haavelsrud O.E."/>
            <person name="Gaustad P."/>
        </authorList>
    </citation>
    <scope>NUCLEOTIDE SEQUENCE [LARGE SCALE GENOMIC DNA]</scope>
    <source>
        <strain evidence="2">910700640</strain>
    </source>
</reference>
<sequence length="252" mass="28660">MILSSIRATGRALPRNLSIKHITRGRLSSSMPEFTINKTRKSPKWVPITIFGATFGMGWFFTQHMTFTDLMAYWRYDSLPEDAQEVKDYKLQLYNKCEKLPVVKQLGKAGYVEIFPPRRKEDLLIDRALSTPGGIAIPPRFFFNPTTKETVGIYHLGMKLTGYPFIVHGGILATIMEDLMRESVKLITQKTDEKINDLSISYKFPTLANQFVIVRTTQHETFGKNIKLTAEVMDQTGNRTLIKGRGSFSASK</sequence>
<dbReference type="EMBL" id="LLZZ01000181">
    <property type="protein sequence ID" value="KTA95743.1"/>
    <property type="molecule type" value="Genomic_DNA"/>
</dbReference>
<keyword evidence="1" id="KW-0472">Membrane</keyword>
<dbReference type="VEuPathDB" id="FungiDB:GW608_F08657"/>